<gene>
    <name evidence="6" type="ORF">ENG47_04900</name>
</gene>
<dbReference type="SUPFAM" id="SSF102114">
    <property type="entry name" value="Radical SAM enzymes"/>
    <property type="match status" value="1"/>
</dbReference>
<dbReference type="CDD" id="cd01335">
    <property type="entry name" value="Radical_SAM"/>
    <property type="match status" value="1"/>
</dbReference>
<dbReference type="SFLD" id="SFLDG01067">
    <property type="entry name" value="SPASM/twitch_domain_containing"/>
    <property type="match status" value="1"/>
</dbReference>
<dbReference type="EMBL" id="DRBC01000298">
    <property type="protein sequence ID" value="HDN85076.1"/>
    <property type="molecule type" value="Genomic_DNA"/>
</dbReference>
<dbReference type="InterPro" id="IPR058240">
    <property type="entry name" value="rSAM_sf"/>
</dbReference>
<reference evidence="6" key="1">
    <citation type="journal article" date="2020" name="mSystems">
        <title>Genome- and Community-Level Interaction Insights into Carbon Utilization and Element Cycling Functions of Hydrothermarchaeota in Hydrothermal Sediment.</title>
        <authorList>
            <person name="Zhou Z."/>
            <person name="Liu Y."/>
            <person name="Xu W."/>
            <person name="Pan J."/>
            <person name="Luo Z.H."/>
            <person name="Li M."/>
        </authorList>
    </citation>
    <scope>NUCLEOTIDE SEQUENCE [LARGE SCALE GENOMIC DNA]</scope>
    <source>
        <strain evidence="6">HyVt-219</strain>
    </source>
</reference>
<dbReference type="Proteomes" id="UP000885660">
    <property type="component" value="Unassembled WGS sequence"/>
</dbReference>
<feature type="domain" description="Radical SAM core" evidence="5">
    <location>
        <begin position="134"/>
        <end position="348"/>
    </location>
</feature>
<dbReference type="AlphaFoldDB" id="A0A7V0N1R3"/>
<dbReference type="PANTHER" id="PTHR43524">
    <property type="entry name" value="RADICAL SAM SUPERFAMILY PROTEIN"/>
    <property type="match status" value="1"/>
</dbReference>
<keyword evidence="2" id="KW-0479">Metal-binding</keyword>
<dbReference type="SFLD" id="SFLDS00029">
    <property type="entry name" value="Radical_SAM"/>
    <property type="match status" value="1"/>
</dbReference>
<evidence type="ECO:0000256" key="1">
    <source>
        <dbReference type="ARBA" id="ARBA00022691"/>
    </source>
</evidence>
<dbReference type="Gene3D" id="3.20.20.70">
    <property type="entry name" value="Aldolase class I"/>
    <property type="match status" value="1"/>
</dbReference>
<evidence type="ECO:0000256" key="4">
    <source>
        <dbReference type="ARBA" id="ARBA00023014"/>
    </source>
</evidence>
<accession>A0A7V0N1R3</accession>
<organism evidence="6">
    <name type="scientific">Aerophobetes bacterium</name>
    <dbReference type="NCBI Taxonomy" id="2030807"/>
    <lineage>
        <taxon>Bacteria</taxon>
        <taxon>Candidatus Aerophobota</taxon>
    </lineage>
</organism>
<dbReference type="CDD" id="cd21128">
    <property type="entry name" value="SPASM_rSAM"/>
    <property type="match status" value="1"/>
</dbReference>
<name>A0A7V0N1R3_UNCAE</name>
<dbReference type="GO" id="GO:0003824">
    <property type="term" value="F:catalytic activity"/>
    <property type="evidence" value="ECO:0007669"/>
    <property type="project" value="InterPro"/>
</dbReference>
<comment type="caution">
    <text evidence="6">The sequence shown here is derived from an EMBL/GenBank/DDBJ whole genome shotgun (WGS) entry which is preliminary data.</text>
</comment>
<evidence type="ECO:0000256" key="2">
    <source>
        <dbReference type="ARBA" id="ARBA00022723"/>
    </source>
</evidence>
<evidence type="ECO:0000313" key="6">
    <source>
        <dbReference type="EMBL" id="HDN85076.1"/>
    </source>
</evidence>
<keyword evidence="1" id="KW-0949">S-adenosyl-L-methionine</keyword>
<dbReference type="Pfam" id="PF04055">
    <property type="entry name" value="Radical_SAM"/>
    <property type="match status" value="1"/>
</dbReference>
<dbReference type="SFLD" id="SFLDG01386">
    <property type="entry name" value="main_SPASM_domain-containing"/>
    <property type="match status" value="1"/>
</dbReference>
<dbReference type="PROSITE" id="PS51918">
    <property type="entry name" value="RADICAL_SAM"/>
    <property type="match status" value="1"/>
</dbReference>
<dbReference type="InterPro" id="IPR007197">
    <property type="entry name" value="rSAM"/>
</dbReference>
<dbReference type="GO" id="GO:0051536">
    <property type="term" value="F:iron-sulfur cluster binding"/>
    <property type="evidence" value="ECO:0007669"/>
    <property type="project" value="UniProtKB-KW"/>
</dbReference>
<keyword evidence="4" id="KW-0411">Iron-sulfur</keyword>
<sequence>MVLVIDAREKRGRVMSGDYIGESLKEKRNIIIGRAEDVVINQVSNILLRIKGKVSQKAWRKLLNIAEGLDKDGTYAPAINAVRGAFENNHPYIQFLEIIAKKSPSCRKNLIMNFFLNAVFKGRKKREEFSLKNNTPQPFFFVISPTMKCNLHCLGCYAGNYPRKDKLSHEIIDRILKDAKTMGIYFVTVSGGEPFFRDDLMELFARHNDIYFQVFTNGTLIDTKLAQKISQLGNIAPVISCEGFEQETDHRRGKGTFKRICKAMDNLKEAGVIFGFSTVPAAYNYSTLLKEEYYEFLVKKGALFGWLFQYIPIGFRPSPELMLTPEQRVTLYERIKEIRNTYPLFIADFWNDGPYVNGCLAGARTDSGYFHINSNGDIEPCVFAHFAVDNILDIYNRGGHLWDALNSDFFKEIRNGQPWNENHQMPCMIIDNPQCLRNVVKKTHPYPTHEGAESIIEDPMLTKHLDNYSKGLRNILKERDLLNPQPERKSVAI</sequence>
<dbReference type="InterPro" id="IPR013785">
    <property type="entry name" value="Aldolase_TIM"/>
</dbReference>
<dbReference type="GO" id="GO:0046872">
    <property type="term" value="F:metal ion binding"/>
    <property type="evidence" value="ECO:0007669"/>
    <property type="project" value="UniProtKB-KW"/>
</dbReference>
<dbReference type="PANTHER" id="PTHR43524:SF1">
    <property type="entry name" value="RADICAL SAM SUPERFAMILY PROTEIN"/>
    <property type="match status" value="1"/>
</dbReference>
<protein>
    <submittedName>
        <fullName evidence="6">Radical SAM protein</fullName>
    </submittedName>
</protein>
<evidence type="ECO:0000256" key="3">
    <source>
        <dbReference type="ARBA" id="ARBA00023004"/>
    </source>
</evidence>
<proteinExistence type="predicted"/>
<evidence type="ECO:0000259" key="5">
    <source>
        <dbReference type="PROSITE" id="PS51918"/>
    </source>
</evidence>
<keyword evidence="3" id="KW-0408">Iron</keyword>